<comment type="catalytic activity">
    <reaction evidence="1">
        <text>2 superoxide + 2 H(+) = H2O2 + O2</text>
        <dbReference type="Rhea" id="RHEA:20696"/>
        <dbReference type="ChEBI" id="CHEBI:15378"/>
        <dbReference type="ChEBI" id="CHEBI:15379"/>
        <dbReference type="ChEBI" id="CHEBI:16240"/>
        <dbReference type="ChEBI" id="CHEBI:18421"/>
        <dbReference type="EC" id="1.15.1.1"/>
    </reaction>
</comment>
<dbReference type="InterPro" id="IPR036423">
    <property type="entry name" value="SOD-like_Cu/Zn_dom_sf"/>
</dbReference>
<evidence type="ECO:0000259" key="2">
    <source>
        <dbReference type="Pfam" id="PF00080"/>
    </source>
</evidence>
<evidence type="ECO:0000313" key="5">
    <source>
        <dbReference type="Proteomes" id="UP000663860"/>
    </source>
</evidence>
<reference evidence="3" key="1">
    <citation type="submission" date="2021-02" db="EMBL/GenBank/DDBJ databases">
        <authorList>
            <person name="Nowell W R."/>
        </authorList>
    </citation>
    <scope>NUCLEOTIDE SEQUENCE</scope>
</reference>
<dbReference type="PROSITE" id="PS00332">
    <property type="entry name" value="SOD_CU_ZN_2"/>
    <property type="match status" value="1"/>
</dbReference>
<keyword evidence="1" id="KW-0862">Zinc</keyword>
<dbReference type="InterPro" id="IPR001424">
    <property type="entry name" value="SOD_Cu_Zn_dom"/>
</dbReference>
<dbReference type="GO" id="GO:0004784">
    <property type="term" value="F:superoxide dismutase activity"/>
    <property type="evidence" value="ECO:0007669"/>
    <property type="project" value="UniProtKB-EC"/>
</dbReference>
<comment type="caution">
    <text evidence="3">The sequence shown here is derived from an EMBL/GenBank/DDBJ whole genome shotgun (WGS) entry which is preliminary data.</text>
</comment>
<dbReference type="Pfam" id="PF00080">
    <property type="entry name" value="Sod_Cu"/>
    <property type="match status" value="1"/>
</dbReference>
<dbReference type="EMBL" id="CAJNOE010000320">
    <property type="protein sequence ID" value="CAF1146766.1"/>
    <property type="molecule type" value="Genomic_DNA"/>
</dbReference>
<comment type="cofactor">
    <cofactor evidence="1">
        <name>Cu cation</name>
        <dbReference type="ChEBI" id="CHEBI:23378"/>
    </cofactor>
    <text evidence="1">Binds 1 copper ion per subunit.</text>
</comment>
<dbReference type="GO" id="GO:0005507">
    <property type="term" value="F:copper ion binding"/>
    <property type="evidence" value="ECO:0007669"/>
    <property type="project" value="InterPro"/>
</dbReference>
<sequence length="160" mass="17155">MAYVTIYLDSLDTVAGHLTFMQSESHLPVVIKGQISNMTANTVHGFHVHQNPLGNGEFNCTAAGPHFNPYNTTHGPITANIMHRHVGDLGNVTSDSAGNINIDIHDSIIQLYNNIQSIVNRTIVLHAMRDDGGMGGFTDSKTTGNAGARIACGNIELNSM</sequence>
<dbReference type="AlphaFoldDB" id="A0A814SFS2"/>
<gene>
    <name evidence="3" type="ORF">IZO911_LOCUS25543</name>
    <name evidence="4" type="ORF">KXQ929_LOCUS31454</name>
</gene>
<comment type="similarity">
    <text evidence="1">Belongs to the Cu-Zn superoxide dismutase family.</text>
</comment>
<comment type="cofactor">
    <cofactor evidence="1">
        <name>Zn(2+)</name>
        <dbReference type="ChEBI" id="CHEBI:29105"/>
    </cofactor>
    <text evidence="1">Binds 1 zinc ion per subunit.</text>
</comment>
<keyword evidence="1" id="KW-0479">Metal-binding</keyword>
<name>A0A814SFS2_9BILA</name>
<dbReference type="Proteomes" id="UP000663860">
    <property type="component" value="Unassembled WGS sequence"/>
</dbReference>
<organism evidence="3 5">
    <name type="scientific">Adineta steineri</name>
    <dbReference type="NCBI Taxonomy" id="433720"/>
    <lineage>
        <taxon>Eukaryota</taxon>
        <taxon>Metazoa</taxon>
        <taxon>Spiralia</taxon>
        <taxon>Gnathifera</taxon>
        <taxon>Rotifera</taxon>
        <taxon>Eurotatoria</taxon>
        <taxon>Bdelloidea</taxon>
        <taxon>Adinetida</taxon>
        <taxon>Adinetidae</taxon>
        <taxon>Adineta</taxon>
    </lineage>
</organism>
<dbReference type="Proteomes" id="UP000663868">
    <property type="component" value="Unassembled WGS sequence"/>
</dbReference>
<accession>A0A814SFS2</accession>
<proteinExistence type="inferred from homology"/>
<dbReference type="Gene3D" id="2.60.40.200">
    <property type="entry name" value="Superoxide dismutase, copper/zinc binding domain"/>
    <property type="match status" value="1"/>
</dbReference>
<evidence type="ECO:0000313" key="4">
    <source>
        <dbReference type="EMBL" id="CAF4049766.1"/>
    </source>
</evidence>
<feature type="domain" description="Superoxide dismutase copper/zinc binding" evidence="2">
    <location>
        <begin position="14"/>
        <end position="155"/>
    </location>
</feature>
<evidence type="ECO:0000313" key="3">
    <source>
        <dbReference type="EMBL" id="CAF1146766.1"/>
    </source>
</evidence>
<dbReference type="EMBL" id="CAJOBB010003610">
    <property type="protein sequence ID" value="CAF4049766.1"/>
    <property type="molecule type" value="Genomic_DNA"/>
</dbReference>
<keyword evidence="1" id="KW-0560">Oxidoreductase</keyword>
<dbReference type="InterPro" id="IPR024134">
    <property type="entry name" value="SOD_Cu/Zn_/chaperone"/>
</dbReference>
<evidence type="ECO:0000256" key="1">
    <source>
        <dbReference type="RuleBase" id="RU000393"/>
    </source>
</evidence>
<dbReference type="CDD" id="cd00305">
    <property type="entry name" value="Cu-Zn_Superoxide_Dismutase"/>
    <property type="match status" value="1"/>
</dbReference>
<dbReference type="PRINTS" id="PR00068">
    <property type="entry name" value="CUZNDISMTASE"/>
</dbReference>
<dbReference type="InterPro" id="IPR018152">
    <property type="entry name" value="SOD_Cu/Zn_BS"/>
</dbReference>
<dbReference type="EC" id="1.15.1.1" evidence="1"/>
<dbReference type="SUPFAM" id="SSF49329">
    <property type="entry name" value="Cu,Zn superoxide dismutase-like"/>
    <property type="match status" value="1"/>
</dbReference>
<keyword evidence="1" id="KW-0186">Copper</keyword>
<protein>
    <recommendedName>
        <fullName evidence="1">Superoxide dismutase [Cu-Zn]</fullName>
        <ecNumber evidence="1">1.15.1.1</ecNumber>
    </recommendedName>
</protein>
<dbReference type="PANTHER" id="PTHR10003">
    <property type="entry name" value="SUPEROXIDE DISMUTASE CU-ZN -RELATED"/>
    <property type="match status" value="1"/>
</dbReference>
<comment type="function">
    <text evidence="1">Destroys radicals which are normally produced within the cells and which are toxic to biological systems.</text>
</comment>